<reference evidence="2 3" key="1">
    <citation type="journal article" date="2022" name="Syst. Appl. Microbiol.">
        <title>Natronocalculus amylovorans gen. nov., sp. nov., and Natranaeroarchaeum aerophilus sp. nov., dominant culturable amylolytic natronoarchaea from hypersaline soda lakes in southwestern Siberia.</title>
        <authorList>
            <person name="Sorokin D.Y."/>
            <person name="Elcheninov A.G."/>
            <person name="Khizhniak T.V."/>
            <person name="Koenen M."/>
            <person name="Bale N.J."/>
            <person name="Damste J.S.S."/>
            <person name="Kublanov I.V."/>
        </authorList>
    </citation>
    <scope>NUCLEOTIDE SEQUENCE [LARGE SCALE GENOMIC DNA]</scope>
    <source>
        <strain evidence="2 3">AArc-St1-1</strain>
    </source>
</reference>
<dbReference type="InterPro" id="IPR058294">
    <property type="entry name" value="DUF7988"/>
</dbReference>
<sequence length="135" mass="14603">MEGLVRQRVLAEHEETVGSVITAARTVARTLPDPVTDAETVAVPLAALLRERELLGEVLAMLDTGADALETVVAGDPVPAPPYLSVRSVGPVCRATLADGRRLVIDLRVFAIERRPVRYRFAAPDPAACLRVRLR</sequence>
<dbReference type="AlphaFoldDB" id="A0AAE3FR64"/>
<dbReference type="Proteomes" id="UP001202674">
    <property type="component" value="Unassembled WGS sequence"/>
</dbReference>
<organism evidence="2 3">
    <name type="scientific">Natranaeroarchaeum aerophilus</name>
    <dbReference type="NCBI Taxonomy" id="2917711"/>
    <lineage>
        <taxon>Archaea</taxon>
        <taxon>Methanobacteriati</taxon>
        <taxon>Methanobacteriota</taxon>
        <taxon>Stenosarchaea group</taxon>
        <taxon>Halobacteria</taxon>
        <taxon>Halobacteriales</taxon>
        <taxon>Natronoarchaeaceae</taxon>
        <taxon>Natranaeroarchaeum</taxon>
    </lineage>
</organism>
<comment type="caution">
    <text evidence="2">The sequence shown here is derived from an EMBL/GenBank/DDBJ whole genome shotgun (WGS) entry which is preliminary data.</text>
</comment>
<evidence type="ECO:0000313" key="2">
    <source>
        <dbReference type="EMBL" id="MCL9813651.1"/>
    </source>
</evidence>
<feature type="domain" description="DUF7988" evidence="1">
    <location>
        <begin position="5"/>
        <end position="135"/>
    </location>
</feature>
<evidence type="ECO:0000259" key="1">
    <source>
        <dbReference type="Pfam" id="PF25950"/>
    </source>
</evidence>
<dbReference type="RefSeq" id="WP_250596218.1">
    <property type="nucleotide sequence ID" value="NZ_JAKRVY010000003.1"/>
</dbReference>
<gene>
    <name evidence="2" type="ORF">AArcSt11_08305</name>
</gene>
<dbReference type="EMBL" id="JAKRVY010000003">
    <property type="protein sequence ID" value="MCL9813651.1"/>
    <property type="molecule type" value="Genomic_DNA"/>
</dbReference>
<protein>
    <recommendedName>
        <fullName evidence="1">DUF7988 domain-containing protein</fullName>
    </recommendedName>
</protein>
<name>A0AAE3FR64_9EURY</name>
<accession>A0AAE3FR64</accession>
<keyword evidence="3" id="KW-1185">Reference proteome</keyword>
<evidence type="ECO:0000313" key="3">
    <source>
        <dbReference type="Proteomes" id="UP001202674"/>
    </source>
</evidence>
<proteinExistence type="predicted"/>
<dbReference type="Pfam" id="PF25950">
    <property type="entry name" value="DUF7988"/>
    <property type="match status" value="1"/>
</dbReference>